<dbReference type="CDD" id="cd02440">
    <property type="entry name" value="AdoMet_MTases"/>
    <property type="match status" value="1"/>
</dbReference>
<dbReference type="EMBL" id="QEAQ01000070">
    <property type="protein sequence ID" value="TPX56598.1"/>
    <property type="molecule type" value="Genomic_DNA"/>
</dbReference>
<evidence type="ECO:0000256" key="4">
    <source>
        <dbReference type="ARBA" id="ARBA00022603"/>
    </source>
</evidence>
<evidence type="ECO:0000256" key="3">
    <source>
        <dbReference type="ARBA" id="ARBA00021330"/>
    </source>
</evidence>
<feature type="compositionally biased region" description="Polar residues" evidence="13">
    <location>
        <begin position="427"/>
        <end position="437"/>
    </location>
</feature>
<evidence type="ECO:0000256" key="1">
    <source>
        <dbReference type="ARBA" id="ARBA00001946"/>
    </source>
</evidence>
<dbReference type="GO" id="GO:0030422">
    <property type="term" value="P:siRNA processing"/>
    <property type="evidence" value="ECO:0007669"/>
    <property type="project" value="TreeGrafter"/>
</dbReference>
<comment type="cofactor">
    <cofactor evidence="1">
        <name>Mg(2+)</name>
        <dbReference type="ChEBI" id="CHEBI:18420"/>
    </cofactor>
</comment>
<keyword evidence="8" id="KW-0460">Magnesium</keyword>
<dbReference type="GO" id="GO:0003723">
    <property type="term" value="F:RNA binding"/>
    <property type="evidence" value="ECO:0007669"/>
    <property type="project" value="UniProtKB-KW"/>
</dbReference>
<gene>
    <name evidence="14" type="ORF">PhCBS80983_g04427</name>
</gene>
<evidence type="ECO:0000256" key="13">
    <source>
        <dbReference type="SAM" id="MobiDB-lite"/>
    </source>
</evidence>
<dbReference type="GO" id="GO:0001510">
    <property type="term" value="P:RNA methylation"/>
    <property type="evidence" value="ECO:0007669"/>
    <property type="project" value="InterPro"/>
</dbReference>
<comment type="catalytic activity">
    <reaction evidence="12">
        <text>small RNA 3'-end nucleotide + S-adenosyl-L-methionine = small RNA 3'-end 2'-O-methylnucleotide + S-adenosyl-L-homocysteine + H(+)</text>
        <dbReference type="Rhea" id="RHEA:37887"/>
        <dbReference type="Rhea" id="RHEA-COMP:10415"/>
        <dbReference type="Rhea" id="RHEA-COMP:10416"/>
        <dbReference type="ChEBI" id="CHEBI:15378"/>
        <dbReference type="ChEBI" id="CHEBI:57856"/>
        <dbReference type="ChEBI" id="CHEBI:59789"/>
        <dbReference type="ChEBI" id="CHEBI:74896"/>
        <dbReference type="ChEBI" id="CHEBI:74898"/>
        <dbReference type="EC" id="2.1.1.386"/>
    </reaction>
</comment>
<dbReference type="STRING" id="109895.A0A507E061"/>
<dbReference type="GO" id="GO:0005737">
    <property type="term" value="C:cytoplasm"/>
    <property type="evidence" value="ECO:0007669"/>
    <property type="project" value="TreeGrafter"/>
</dbReference>
<evidence type="ECO:0000256" key="9">
    <source>
        <dbReference type="ARBA" id="ARBA00022884"/>
    </source>
</evidence>
<dbReference type="Proteomes" id="UP000318582">
    <property type="component" value="Unassembled WGS sequence"/>
</dbReference>
<keyword evidence="7" id="KW-0479">Metal-binding</keyword>
<dbReference type="EC" id="2.1.1.386" evidence="11"/>
<dbReference type="GO" id="GO:0046872">
    <property type="term" value="F:metal ion binding"/>
    <property type="evidence" value="ECO:0007669"/>
    <property type="project" value="UniProtKB-KW"/>
</dbReference>
<dbReference type="Pfam" id="PF13489">
    <property type="entry name" value="Methyltransf_23"/>
    <property type="match status" value="1"/>
</dbReference>
<feature type="compositionally biased region" description="Low complexity" evidence="13">
    <location>
        <begin position="509"/>
        <end position="519"/>
    </location>
</feature>
<evidence type="ECO:0000256" key="10">
    <source>
        <dbReference type="ARBA" id="ARBA00023158"/>
    </source>
</evidence>
<evidence type="ECO:0000256" key="12">
    <source>
        <dbReference type="ARBA" id="ARBA00048418"/>
    </source>
</evidence>
<dbReference type="GO" id="GO:0090486">
    <property type="term" value="F:small RNA 2'-O-methyltransferase activity"/>
    <property type="evidence" value="ECO:0007669"/>
    <property type="project" value="UniProtKB-EC"/>
</dbReference>
<dbReference type="SUPFAM" id="SSF53335">
    <property type="entry name" value="S-adenosyl-L-methionine-dependent methyltransferases"/>
    <property type="match status" value="1"/>
</dbReference>
<name>A0A507E061_9FUNG</name>
<comment type="similarity">
    <text evidence="2">Belongs to the methyltransferase superfamily. HEN1 family.</text>
</comment>
<reference evidence="14 15" key="1">
    <citation type="journal article" date="2019" name="Sci. Rep.">
        <title>Comparative genomics of chytrid fungi reveal insights into the obligate biotrophic and pathogenic lifestyle of Synchytrium endobioticum.</title>
        <authorList>
            <person name="van de Vossenberg B.T.L.H."/>
            <person name="Warris S."/>
            <person name="Nguyen H.D.T."/>
            <person name="van Gent-Pelzer M.P.E."/>
            <person name="Joly D.L."/>
            <person name="van de Geest H.C."/>
            <person name="Bonants P.J.M."/>
            <person name="Smith D.S."/>
            <person name="Levesque C.A."/>
            <person name="van der Lee T.A.J."/>
        </authorList>
    </citation>
    <scope>NUCLEOTIDE SEQUENCE [LARGE SCALE GENOMIC DNA]</scope>
    <source>
        <strain evidence="14 15">CBS 809.83</strain>
    </source>
</reference>
<evidence type="ECO:0000256" key="11">
    <source>
        <dbReference type="ARBA" id="ARBA00035025"/>
    </source>
</evidence>
<keyword evidence="9" id="KW-0694">RNA-binding</keyword>
<feature type="compositionally biased region" description="Basic and acidic residues" evidence="13">
    <location>
        <begin position="371"/>
        <end position="382"/>
    </location>
</feature>
<dbReference type="AlphaFoldDB" id="A0A507E061"/>
<keyword evidence="4" id="KW-0489">Methyltransferase</keyword>
<dbReference type="PANTHER" id="PTHR21404">
    <property type="entry name" value="HEN1"/>
    <property type="match status" value="1"/>
</dbReference>
<feature type="region of interest" description="Disordered" evidence="13">
    <location>
        <begin position="371"/>
        <end position="391"/>
    </location>
</feature>
<evidence type="ECO:0000256" key="2">
    <source>
        <dbReference type="ARBA" id="ARBA00009026"/>
    </source>
</evidence>
<evidence type="ECO:0000256" key="5">
    <source>
        <dbReference type="ARBA" id="ARBA00022679"/>
    </source>
</evidence>
<feature type="region of interest" description="Disordered" evidence="13">
    <location>
        <begin position="419"/>
        <end position="528"/>
    </location>
</feature>
<keyword evidence="5" id="KW-0808">Transferase</keyword>
<feature type="compositionally biased region" description="Polar residues" evidence="13">
    <location>
        <begin position="456"/>
        <end position="472"/>
    </location>
</feature>
<keyword evidence="6" id="KW-0949">S-adenosyl-L-methionine</keyword>
<evidence type="ECO:0000256" key="6">
    <source>
        <dbReference type="ARBA" id="ARBA00022691"/>
    </source>
</evidence>
<proteinExistence type="inferred from homology"/>
<evidence type="ECO:0000256" key="8">
    <source>
        <dbReference type="ARBA" id="ARBA00022842"/>
    </source>
</evidence>
<organism evidence="14 15">
    <name type="scientific">Powellomyces hirtus</name>
    <dbReference type="NCBI Taxonomy" id="109895"/>
    <lineage>
        <taxon>Eukaryota</taxon>
        <taxon>Fungi</taxon>
        <taxon>Fungi incertae sedis</taxon>
        <taxon>Chytridiomycota</taxon>
        <taxon>Chytridiomycota incertae sedis</taxon>
        <taxon>Chytridiomycetes</taxon>
        <taxon>Spizellomycetales</taxon>
        <taxon>Powellomycetaceae</taxon>
        <taxon>Powellomyces</taxon>
    </lineage>
</organism>
<evidence type="ECO:0000256" key="7">
    <source>
        <dbReference type="ARBA" id="ARBA00022723"/>
    </source>
</evidence>
<evidence type="ECO:0000313" key="15">
    <source>
        <dbReference type="Proteomes" id="UP000318582"/>
    </source>
</evidence>
<keyword evidence="15" id="KW-1185">Reference proteome</keyword>
<sequence>MLTADPSDPEAHSGRLFNPPLWIQRRALVSQILKANDSHSVLDLGCGEGSLLEILLNEAGFTTLAGVDIDPAVLGMAAHNCLPTAYDKQYLRELPVDFNLYQGSVAEVDERLMGFDAIASIEVVEHLDPAVLAAFPKVTLGGYKPRTMVVTTPNADFNVNFTDLKHGTADKPMRHWDHRFEWTRAEFQKWACAAAAEYNYSVRFTGVGILTSGLGNEGVVGQCTQVAIFERLDISPNHIAAAPPKTPQHTTPYKHLGKIEFPYFTETGFTSADVLRELKERIPSLVWNDWHSRWADARAVDKKALEPAWPVAGEITLPVDELWNILRIRQLCKRRDRLVELLGEPETAALFALSENGKQVEILFAVPKEDLSAKPSRDRNQDSSEEEDGYDEYDEDYIANWEFQESNFKDGVRRNSVLSDTHETNHNRNGVTIQKGSGTRAPSEEKNLGWCDTPGSPRNSWGHTPMSPTTLWGQAPLSPRTSWGGTPLTFQPLFGEAPSYSTKSLSETPGSPKPGWGKPPRVPSPGLS</sequence>
<dbReference type="Gene3D" id="3.40.50.150">
    <property type="entry name" value="Vaccinia Virus protein VP39"/>
    <property type="match status" value="1"/>
</dbReference>
<protein>
    <recommendedName>
        <fullName evidence="3">Small RNA 2'-O-methyltransferase</fullName>
        <ecNumber evidence="11">2.1.1.386</ecNumber>
    </recommendedName>
</protein>
<evidence type="ECO:0000313" key="14">
    <source>
        <dbReference type="EMBL" id="TPX56598.1"/>
    </source>
</evidence>
<keyword evidence="10" id="KW-0943">RNA-mediated gene silencing</keyword>
<comment type="caution">
    <text evidence="14">The sequence shown here is derived from an EMBL/GenBank/DDBJ whole genome shotgun (WGS) entry which is preliminary data.</text>
</comment>
<dbReference type="GO" id="GO:0005634">
    <property type="term" value="C:nucleus"/>
    <property type="evidence" value="ECO:0007669"/>
    <property type="project" value="TreeGrafter"/>
</dbReference>
<dbReference type="PANTHER" id="PTHR21404:SF3">
    <property type="entry name" value="SMALL RNA 2'-O-METHYLTRANSFERASE"/>
    <property type="match status" value="1"/>
</dbReference>
<feature type="compositionally biased region" description="Polar residues" evidence="13">
    <location>
        <begin position="499"/>
        <end position="508"/>
    </location>
</feature>
<dbReference type="InterPro" id="IPR029063">
    <property type="entry name" value="SAM-dependent_MTases_sf"/>
</dbReference>
<dbReference type="InterPro" id="IPR026610">
    <property type="entry name" value="Hen1"/>
</dbReference>
<accession>A0A507E061</accession>